<feature type="compositionally biased region" description="Acidic residues" evidence="1">
    <location>
        <begin position="126"/>
        <end position="164"/>
    </location>
</feature>
<dbReference type="InterPro" id="IPR042620">
    <property type="entry name" value="NSUN7"/>
</dbReference>
<feature type="compositionally biased region" description="Acidic residues" evidence="1">
    <location>
        <begin position="80"/>
        <end position="97"/>
    </location>
</feature>
<proteinExistence type="predicted"/>
<dbReference type="PANTHER" id="PTHR14663">
    <property type="entry name" value="METHYLTRANSFERASE NSUN7-RELATED"/>
    <property type="match status" value="1"/>
</dbReference>
<protein>
    <recommendedName>
        <fullName evidence="4">SAM-dependent MTase RsmB/NOP-type domain-containing protein</fullName>
    </recommendedName>
</protein>
<accession>A0A158QRY7</accession>
<sequence length="700" mass="79572">MTDAKPLPRSEEELQEARIQRANKLARYFRILPCPFTQQVFCYAACLLKWFKVEQARMELLAQTLEAQKQLAAQNAPGNEDAEEEEEGDEEEGEEDVQALSEHQSLADGPPADSADPVAQSTVEPEVQDEANEESMEAYNGEEEGEDEEEDEEDEEEKGEEMEEPAQQADTDPLTPALTKPCVLRIPFADTTEKRLAYNLAFSAMKCRIPLFPTSDVSILERILDEVGFYGEYPDLREEEYLVLVTLYDYTARSYQLRTKTEADTEVLAPDENEPRPAKLAGRMFLHPPTSEFFQAVEKAVIEMSVHFAASVARIRVKEQVGSLRLLLPEDWRKAENLAENMPFYAWYNQLLGKSEVVLTWLKENNFTKVKGRLPNQTEYAEDEHCPDAFVFNTADRAVILESQIVRDRFMVVQDKSNLFALQCLLSVIGGGEEVMIVNNPNSWNGIHLEGLLMNKFPTITPIPTIRLVRQPKENEDPKMIVRSGCKSTRLITDEFVTINPSADIYKNLRHIVIEAVDMKTAVVNPIDYLDSENEELAMLKDNWTLKDNPQYVTKRLESLSKNMANLKHALKFNQVRTVIFVSHSADTEESNVMVQKCVEFVNRALQREAESNATPSRPVTSVPGFVCRLPNLPCLLEAEERLKEGNPTIVNEARCIRFPPSNKHNGFFIACLKKEVGIVKICILWGELLHCSHRRKPLL</sequence>
<dbReference type="STRING" id="53468.A0A158QRY7"/>
<evidence type="ECO:0000313" key="3">
    <source>
        <dbReference type="Proteomes" id="UP000267029"/>
    </source>
</evidence>
<evidence type="ECO:0008006" key="4">
    <source>
        <dbReference type="Google" id="ProtNLM"/>
    </source>
</evidence>
<evidence type="ECO:0000313" key="2">
    <source>
        <dbReference type="EMBL" id="VDD74003.1"/>
    </source>
</evidence>
<dbReference type="Proteomes" id="UP000267029">
    <property type="component" value="Unassembled WGS sequence"/>
</dbReference>
<dbReference type="Gene3D" id="3.40.50.150">
    <property type="entry name" value="Vaccinia Virus protein VP39"/>
    <property type="match status" value="1"/>
</dbReference>
<dbReference type="OrthoDB" id="6817893at2759"/>
<dbReference type="PANTHER" id="PTHR14663:SF2">
    <property type="entry name" value="METHYLTRANSFERASE NSUN7-RELATED"/>
    <property type="match status" value="1"/>
</dbReference>
<dbReference type="AlphaFoldDB" id="A0A158QRY7"/>
<keyword evidence="3" id="KW-1185">Reference proteome</keyword>
<reference evidence="2 3" key="1">
    <citation type="submission" date="2018-10" db="EMBL/GenBank/DDBJ databases">
        <authorList>
            <consortium name="Pathogen Informatics"/>
        </authorList>
    </citation>
    <scope>NUCLEOTIDE SEQUENCE [LARGE SCALE GENOMIC DNA]</scope>
</reference>
<feature type="region of interest" description="Disordered" evidence="1">
    <location>
        <begin position="71"/>
        <end position="178"/>
    </location>
</feature>
<gene>
    <name evidence="2" type="ORF">MCOS_LOCUS6</name>
</gene>
<organism evidence="2 3">
    <name type="scientific">Mesocestoides corti</name>
    <name type="common">Flatworm</name>
    <dbReference type="NCBI Taxonomy" id="53468"/>
    <lineage>
        <taxon>Eukaryota</taxon>
        <taxon>Metazoa</taxon>
        <taxon>Spiralia</taxon>
        <taxon>Lophotrochozoa</taxon>
        <taxon>Platyhelminthes</taxon>
        <taxon>Cestoda</taxon>
        <taxon>Eucestoda</taxon>
        <taxon>Cyclophyllidea</taxon>
        <taxon>Mesocestoididae</taxon>
        <taxon>Mesocestoides</taxon>
    </lineage>
</organism>
<evidence type="ECO:0000256" key="1">
    <source>
        <dbReference type="SAM" id="MobiDB-lite"/>
    </source>
</evidence>
<dbReference type="InterPro" id="IPR029063">
    <property type="entry name" value="SAM-dependent_MTases_sf"/>
</dbReference>
<name>A0A158QRY7_MESCO</name>
<dbReference type="EMBL" id="UXSR01000001">
    <property type="protein sequence ID" value="VDD74003.1"/>
    <property type="molecule type" value="Genomic_DNA"/>
</dbReference>